<dbReference type="Proteomes" id="UP000541558">
    <property type="component" value="Unassembled WGS sequence"/>
</dbReference>
<dbReference type="InterPro" id="IPR040976">
    <property type="entry name" value="Pkinase_fungal"/>
</dbReference>
<dbReference type="EMBL" id="JAACJK010000089">
    <property type="protein sequence ID" value="KAF5333964.1"/>
    <property type="molecule type" value="Genomic_DNA"/>
</dbReference>
<evidence type="ECO:0000256" key="1">
    <source>
        <dbReference type="SAM" id="MobiDB-lite"/>
    </source>
</evidence>
<feature type="compositionally biased region" description="Low complexity" evidence="1">
    <location>
        <begin position="772"/>
        <end position="789"/>
    </location>
</feature>
<dbReference type="EMBL" id="JAACJK010000002">
    <property type="protein sequence ID" value="KAF5341059.1"/>
    <property type="molecule type" value="Genomic_DNA"/>
</dbReference>
<name>A0A8H5C2P4_9AGAR</name>
<feature type="compositionally biased region" description="Basic residues" evidence="1">
    <location>
        <begin position="836"/>
        <end position="846"/>
    </location>
</feature>
<evidence type="ECO:0000259" key="2">
    <source>
        <dbReference type="SMART" id="SM00220"/>
    </source>
</evidence>
<evidence type="ECO:0000313" key="5">
    <source>
        <dbReference type="Proteomes" id="UP000541558"/>
    </source>
</evidence>
<dbReference type="SUPFAM" id="SSF56112">
    <property type="entry name" value="Protein kinase-like (PK-like)"/>
    <property type="match status" value="1"/>
</dbReference>
<proteinExistence type="predicted"/>
<protein>
    <recommendedName>
        <fullName evidence="2">Protein kinase domain-containing protein</fullName>
    </recommendedName>
</protein>
<feature type="compositionally biased region" description="Basic and acidic residues" evidence="1">
    <location>
        <begin position="790"/>
        <end position="801"/>
    </location>
</feature>
<evidence type="ECO:0000313" key="4">
    <source>
        <dbReference type="EMBL" id="KAF5341059.1"/>
    </source>
</evidence>
<keyword evidence="5" id="KW-1185">Reference proteome</keyword>
<sequence>MPSLAKASRSTIQPRIHWTRARARAAQAIEREPSVANSDSPIGVGTSSSTRTAPPVEEAEDPVAGPHMRKLKAEIALELGEEVTIVGEEWTRSLYAEVVGDTALDAFLASVASGYRQDEGRWANLPKGPSEVSELYEPIFDIVSHIISELGEPCGEGATRVVVNSHTSRFTQPKFKALCPDISIKATGPSFQRRMDKDDYLDGVGYGNVASVFDVRLEGHSNDVDQATQAGFYCRQIYMRQPNRNFVRSLVITEHSVRMLHYDRSGFYFTPLINIHNNPRTFIRLVLGLSSPDESVLGLDTSIQWTINPATGTKTAGIIKSIDADGQPITYNLDMGRPPFYRGDVFGRGTTCWYANHPETGSEVVIKDIWRTRGKTSECDFLAAAQGVDGVVQMISFEDHCAETLAYRPPGFRADGFEPRVKSRTTMPHYGKSIQHFTSRYQVISALRDALAGYRALRAKGILHRDVSSHNILLGSPGAAPGRRGVLIDLDMSAWTWDLTRLRAETGLGQRRYQSTAVLHNYQFSLPPRHDHLDDLESFFHVLCNLVLLYEGPGEQSKKMRETLARCETLNDVTAVGSAKINFLCRPWAIRSWWGQACKQLFRRFQIMVDDIGQQKHCFYMDETLTPEAKRDGMEAIAEANEDIYDKVIELFDDALAAIEKEEASAVPATAPADSVVAEKQPAIATNLKRRSIEEHSDAPPSKRLSPPATTQADSPVAAKQPATVTNLKRRSVKEHPDAPPPKRPSPTSPKDSDAPENPPQNIRSRPPPRPSARSDLAAVPTPTLAPPTEHSKAASGHGDRSNFNGLSTDALPKRTRPTARVNRRKRGQDASPPKAVRRSARLNRV</sequence>
<gene>
    <name evidence="4" type="ORF">D9611_005951</name>
    <name evidence="3" type="ORF">D9611_014945</name>
</gene>
<dbReference type="PANTHER" id="PTHR38248">
    <property type="entry name" value="FUNK1 6"/>
    <property type="match status" value="1"/>
</dbReference>
<dbReference type="AlphaFoldDB" id="A0A8H5C2P4"/>
<dbReference type="Pfam" id="PF17667">
    <property type="entry name" value="Pkinase_fungal"/>
    <property type="match status" value="2"/>
</dbReference>
<feature type="compositionally biased region" description="Polar residues" evidence="1">
    <location>
        <begin position="35"/>
        <end position="52"/>
    </location>
</feature>
<feature type="compositionally biased region" description="Pro residues" evidence="1">
    <location>
        <begin position="739"/>
        <end position="748"/>
    </location>
</feature>
<dbReference type="InterPro" id="IPR011009">
    <property type="entry name" value="Kinase-like_dom_sf"/>
</dbReference>
<dbReference type="OrthoDB" id="5584477at2759"/>
<dbReference type="InterPro" id="IPR000719">
    <property type="entry name" value="Prot_kinase_dom"/>
</dbReference>
<feature type="domain" description="Protein kinase" evidence="2">
    <location>
        <begin position="340"/>
        <end position="584"/>
    </location>
</feature>
<dbReference type="GO" id="GO:0004672">
    <property type="term" value="F:protein kinase activity"/>
    <property type="evidence" value="ECO:0007669"/>
    <property type="project" value="InterPro"/>
</dbReference>
<dbReference type="PANTHER" id="PTHR38248:SF2">
    <property type="entry name" value="FUNK1 11"/>
    <property type="match status" value="1"/>
</dbReference>
<feature type="compositionally biased region" description="Basic residues" evidence="1">
    <location>
        <begin position="814"/>
        <end position="827"/>
    </location>
</feature>
<dbReference type="SMART" id="SM00220">
    <property type="entry name" value="S_TKc"/>
    <property type="match status" value="1"/>
</dbReference>
<feature type="region of interest" description="Disordered" evidence="1">
    <location>
        <begin position="28"/>
        <end position="67"/>
    </location>
</feature>
<dbReference type="Gene3D" id="1.10.510.10">
    <property type="entry name" value="Transferase(Phosphotransferase) domain 1"/>
    <property type="match status" value="1"/>
</dbReference>
<dbReference type="GO" id="GO:0005524">
    <property type="term" value="F:ATP binding"/>
    <property type="evidence" value="ECO:0007669"/>
    <property type="project" value="InterPro"/>
</dbReference>
<evidence type="ECO:0000313" key="3">
    <source>
        <dbReference type="EMBL" id="KAF5333964.1"/>
    </source>
</evidence>
<accession>A0A8H5C2P4</accession>
<reference evidence="3 5" key="1">
    <citation type="journal article" date="2020" name="ISME J.">
        <title>Uncovering the hidden diversity of litter-decomposition mechanisms in mushroom-forming fungi.</title>
        <authorList>
            <person name="Floudas D."/>
            <person name="Bentzer J."/>
            <person name="Ahren D."/>
            <person name="Johansson T."/>
            <person name="Persson P."/>
            <person name="Tunlid A."/>
        </authorList>
    </citation>
    <scope>NUCLEOTIDE SEQUENCE [LARGE SCALE GENOMIC DNA]</scope>
    <source>
        <strain evidence="3 5">CBS 175.51</strain>
    </source>
</reference>
<dbReference type="PROSITE" id="PS00109">
    <property type="entry name" value="PROTEIN_KINASE_TYR"/>
    <property type="match status" value="1"/>
</dbReference>
<feature type="region of interest" description="Disordered" evidence="1">
    <location>
        <begin position="685"/>
        <end position="846"/>
    </location>
</feature>
<organism evidence="3 5">
    <name type="scientific">Ephemerocybe angulata</name>
    <dbReference type="NCBI Taxonomy" id="980116"/>
    <lineage>
        <taxon>Eukaryota</taxon>
        <taxon>Fungi</taxon>
        <taxon>Dikarya</taxon>
        <taxon>Basidiomycota</taxon>
        <taxon>Agaricomycotina</taxon>
        <taxon>Agaricomycetes</taxon>
        <taxon>Agaricomycetidae</taxon>
        <taxon>Agaricales</taxon>
        <taxon>Agaricineae</taxon>
        <taxon>Psathyrellaceae</taxon>
        <taxon>Ephemerocybe</taxon>
    </lineage>
</organism>
<dbReference type="InterPro" id="IPR008266">
    <property type="entry name" value="Tyr_kinase_AS"/>
</dbReference>
<comment type="caution">
    <text evidence="3">The sequence shown here is derived from an EMBL/GenBank/DDBJ whole genome shotgun (WGS) entry which is preliminary data.</text>
</comment>